<protein>
    <submittedName>
        <fullName evidence="7">FUSC family protein</fullName>
    </submittedName>
</protein>
<dbReference type="Pfam" id="PF13515">
    <property type="entry name" value="FUSC_2"/>
    <property type="match status" value="1"/>
</dbReference>
<feature type="transmembrane region" description="Helical" evidence="5">
    <location>
        <begin position="256"/>
        <end position="273"/>
    </location>
</feature>
<feature type="transmembrane region" description="Helical" evidence="5">
    <location>
        <begin position="35"/>
        <end position="52"/>
    </location>
</feature>
<feature type="transmembrane region" description="Helical" evidence="5">
    <location>
        <begin position="228"/>
        <end position="244"/>
    </location>
</feature>
<evidence type="ECO:0000256" key="2">
    <source>
        <dbReference type="ARBA" id="ARBA00022692"/>
    </source>
</evidence>
<gene>
    <name evidence="7" type="ORF">OHA22_13335</name>
</gene>
<evidence type="ECO:0000256" key="1">
    <source>
        <dbReference type="ARBA" id="ARBA00004141"/>
    </source>
</evidence>
<comment type="subcellular location">
    <subcellularLocation>
        <location evidence="1">Membrane</location>
        <topology evidence="1">Multi-pass membrane protein</topology>
    </subcellularLocation>
</comment>
<evidence type="ECO:0000313" key="7">
    <source>
        <dbReference type="EMBL" id="WTT16434.1"/>
    </source>
</evidence>
<sequence>MVKTVPEELRNSVVIMAAVLASYGSALLLEDAAHLHVDIVIQSVALAWTLAWTQRDADLVDRALGFLVLPLVAMAAAWADRLMSDHTVAGDALFAVAVAGSLWIRRFGPRATRAGTLAALPFVATLVVQGPVGLPAAARDGHVLWMGLVALIAACCVLVVQVAAGYAGLGARVHLRRSAARPVSVPPQRAPGGKGRGRLLPSTRMALQMGIALGVAFLVGHLAYPDHWTWAVLTAFIVCSGARGRGDVLYKGATRTFGAAFGTAAATGIVGLFGPGDPWAIVLLFTVLALATWLRPLNYTYWAACITAAFSLLYGYFGEADLDILGQRLEAIAVGAVIGVAASWLIAPVRTVDVVRRRVADALAALADVLRTQAVRDSDSLSPDGELPRHRARFDVAVGLLDQIAPPLRTHRGLLRRVRAGQPSPHLADAVDAVHACVEPVRTLTEQPQRAGAADAEAVLANVALVRRAIGRVPGPAYQPAAVQMGAVREIDAALGRIAEVFPPAANGQGPEIAGHRGEGEQ</sequence>
<evidence type="ECO:0000256" key="4">
    <source>
        <dbReference type="ARBA" id="ARBA00023136"/>
    </source>
</evidence>
<feature type="transmembrane region" description="Helical" evidence="5">
    <location>
        <begin position="144"/>
        <end position="169"/>
    </location>
</feature>
<evidence type="ECO:0000256" key="5">
    <source>
        <dbReference type="SAM" id="Phobius"/>
    </source>
</evidence>
<feature type="domain" description="Integral membrane bound transporter" evidence="6">
    <location>
        <begin position="215"/>
        <end position="341"/>
    </location>
</feature>
<reference evidence="7" key="1">
    <citation type="submission" date="2022-10" db="EMBL/GenBank/DDBJ databases">
        <title>The complete genomes of actinobacterial strains from the NBC collection.</title>
        <authorList>
            <person name="Joergensen T.S."/>
            <person name="Alvarez Arevalo M."/>
            <person name="Sterndorff E.B."/>
            <person name="Faurdal D."/>
            <person name="Vuksanovic O."/>
            <person name="Mourched A.-S."/>
            <person name="Charusanti P."/>
            <person name="Shaw S."/>
            <person name="Blin K."/>
            <person name="Weber T."/>
        </authorList>
    </citation>
    <scope>NUCLEOTIDE SEQUENCE</scope>
    <source>
        <strain evidence="7">NBC_00093</strain>
    </source>
</reference>
<feature type="transmembrane region" description="Helical" evidence="5">
    <location>
        <begin position="12"/>
        <end position="29"/>
    </location>
</feature>
<feature type="transmembrane region" description="Helical" evidence="5">
    <location>
        <begin position="299"/>
        <end position="317"/>
    </location>
</feature>
<dbReference type="EMBL" id="CP108222">
    <property type="protein sequence ID" value="WTT16434.1"/>
    <property type="molecule type" value="Genomic_DNA"/>
</dbReference>
<feature type="transmembrane region" description="Helical" evidence="5">
    <location>
        <begin position="85"/>
        <end position="104"/>
    </location>
</feature>
<feature type="transmembrane region" description="Helical" evidence="5">
    <location>
        <begin position="205"/>
        <end position="222"/>
    </location>
</feature>
<evidence type="ECO:0000259" key="6">
    <source>
        <dbReference type="Pfam" id="PF13515"/>
    </source>
</evidence>
<dbReference type="AlphaFoldDB" id="A0AAU1ZZA3"/>
<feature type="transmembrane region" description="Helical" evidence="5">
    <location>
        <begin position="329"/>
        <end position="347"/>
    </location>
</feature>
<keyword evidence="2 5" id="KW-0812">Transmembrane</keyword>
<keyword evidence="4 5" id="KW-0472">Membrane</keyword>
<dbReference type="InterPro" id="IPR049453">
    <property type="entry name" value="Memb_transporter_dom"/>
</dbReference>
<accession>A0AAU1ZZA3</accession>
<feature type="transmembrane region" description="Helical" evidence="5">
    <location>
        <begin position="59"/>
        <end position="79"/>
    </location>
</feature>
<keyword evidence="3 5" id="KW-1133">Transmembrane helix</keyword>
<evidence type="ECO:0000256" key="3">
    <source>
        <dbReference type="ARBA" id="ARBA00022989"/>
    </source>
</evidence>
<name>A0AAU1ZZA3_9ACTN</name>
<proteinExistence type="predicted"/>
<feature type="transmembrane region" description="Helical" evidence="5">
    <location>
        <begin position="116"/>
        <end position="138"/>
    </location>
</feature>
<organism evidence="7">
    <name type="scientific">Streptomyces sp. NBC_00093</name>
    <dbReference type="NCBI Taxonomy" id="2975649"/>
    <lineage>
        <taxon>Bacteria</taxon>
        <taxon>Bacillati</taxon>
        <taxon>Actinomycetota</taxon>
        <taxon>Actinomycetes</taxon>
        <taxon>Kitasatosporales</taxon>
        <taxon>Streptomycetaceae</taxon>
        <taxon>Streptomyces</taxon>
    </lineage>
</organism>
<dbReference type="GO" id="GO:0016020">
    <property type="term" value="C:membrane"/>
    <property type="evidence" value="ECO:0007669"/>
    <property type="project" value="UniProtKB-SubCell"/>
</dbReference>